<dbReference type="InterPro" id="IPR003768">
    <property type="entry name" value="ScpA"/>
</dbReference>
<reference evidence="2" key="1">
    <citation type="submission" date="2023-01" db="EMBL/GenBank/DDBJ databases">
        <title>The genome sequence of Kordiimonadaceae bacterium 6D33.</title>
        <authorList>
            <person name="Liu Y."/>
        </authorList>
    </citation>
    <scope>NUCLEOTIDE SEQUENCE</scope>
    <source>
        <strain evidence="2">6D33</strain>
    </source>
</reference>
<accession>A0AAE9XLI3</accession>
<dbReference type="Gene3D" id="6.10.250.2410">
    <property type="match status" value="1"/>
</dbReference>
<dbReference type="EMBL" id="CP116805">
    <property type="protein sequence ID" value="WCL53127.1"/>
    <property type="molecule type" value="Genomic_DNA"/>
</dbReference>
<evidence type="ECO:0000256" key="1">
    <source>
        <dbReference type="ARBA" id="ARBA00044777"/>
    </source>
</evidence>
<dbReference type="RefSeq" id="WP_289502639.1">
    <property type="nucleotide sequence ID" value="NZ_CP116805.1"/>
</dbReference>
<evidence type="ECO:0000313" key="3">
    <source>
        <dbReference type="Proteomes" id="UP001217500"/>
    </source>
</evidence>
<protein>
    <recommendedName>
        <fullName evidence="1">Segregation and condensation protein A</fullName>
    </recommendedName>
</protein>
<dbReference type="AlphaFoldDB" id="A0AAE9XLI3"/>
<gene>
    <name evidence="2" type="ORF">PH603_11320</name>
</gene>
<keyword evidence="3" id="KW-1185">Reference proteome</keyword>
<dbReference type="KEGG" id="gso:PH603_11320"/>
<organism evidence="2 3">
    <name type="scientific">Gimibacter soli</name>
    <dbReference type="NCBI Taxonomy" id="3024400"/>
    <lineage>
        <taxon>Bacteria</taxon>
        <taxon>Pseudomonadati</taxon>
        <taxon>Pseudomonadota</taxon>
        <taxon>Alphaproteobacteria</taxon>
        <taxon>Kordiimonadales</taxon>
        <taxon>Temperatibacteraceae</taxon>
        <taxon>Gimibacter</taxon>
    </lineage>
</organism>
<name>A0AAE9XLI3_9PROT</name>
<evidence type="ECO:0000313" key="2">
    <source>
        <dbReference type="EMBL" id="WCL53127.1"/>
    </source>
</evidence>
<dbReference type="PANTHER" id="PTHR33969:SF2">
    <property type="entry name" value="SEGREGATION AND CONDENSATION PROTEIN A"/>
    <property type="match status" value="1"/>
</dbReference>
<dbReference type="Proteomes" id="UP001217500">
    <property type="component" value="Chromosome"/>
</dbReference>
<dbReference type="Pfam" id="PF02616">
    <property type="entry name" value="SMC_ScpA"/>
    <property type="match status" value="1"/>
</dbReference>
<proteinExistence type="predicted"/>
<sequence>MSDTGETFEADEAPVWAMPEGDADTDALVLQIEGFEGPLDVLLTLARTQKVDLTQISILALVEQYLEFVQAAKRLKLELAADYLVMAAWLAYLKSRLLLPKEENEDEPSAEELALRLQLRLQRLEAMREAGAQLMSRNRAGRDIFLRGAPEGLKLLKLGQYDLTYYELLRAYGGVRERGMVTELRIERRPVMALEDALERLSGLIGDVYSWSQLATFLPDGLKDSRYARSALASMFVASLELARQGVAEIRQMETFGPLYVRQRERDRSAGGN</sequence>
<dbReference type="PANTHER" id="PTHR33969">
    <property type="entry name" value="SEGREGATION AND CONDENSATION PROTEIN A"/>
    <property type="match status" value="1"/>
</dbReference>